<evidence type="ECO:0000313" key="2">
    <source>
        <dbReference type="Proteomes" id="UP001552479"/>
    </source>
</evidence>
<evidence type="ECO:0000313" key="1">
    <source>
        <dbReference type="EMBL" id="MEV4923365.1"/>
    </source>
</evidence>
<dbReference type="RefSeq" id="WP_366087696.1">
    <property type="nucleotide sequence ID" value="NZ_JBFASG010000008.1"/>
</dbReference>
<reference evidence="1 2" key="1">
    <citation type="submission" date="2024-06" db="EMBL/GenBank/DDBJ databases">
        <title>The Natural Products Discovery Center: Release of the First 8490 Sequenced Strains for Exploring Actinobacteria Biosynthetic Diversity.</title>
        <authorList>
            <person name="Kalkreuter E."/>
            <person name="Kautsar S.A."/>
            <person name="Yang D."/>
            <person name="Bader C.D."/>
            <person name="Teijaro C.N."/>
            <person name="Fluegel L."/>
            <person name="Davis C.M."/>
            <person name="Simpson J.R."/>
            <person name="Lauterbach L."/>
            <person name="Steele A.D."/>
            <person name="Gui C."/>
            <person name="Meng S."/>
            <person name="Li G."/>
            <person name="Viehrig K."/>
            <person name="Ye F."/>
            <person name="Su P."/>
            <person name="Kiefer A.F."/>
            <person name="Nichols A."/>
            <person name="Cepeda A.J."/>
            <person name="Yan W."/>
            <person name="Fan B."/>
            <person name="Jiang Y."/>
            <person name="Adhikari A."/>
            <person name="Zheng C.-J."/>
            <person name="Schuster L."/>
            <person name="Cowan T.M."/>
            <person name="Smanski M.J."/>
            <person name="Chevrette M.G."/>
            <person name="De Carvalho L.P.S."/>
            <person name="Shen B."/>
        </authorList>
    </citation>
    <scope>NUCLEOTIDE SEQUENCE [LARGE SCALE GENOMIC DNA]</scope>
    <source>
        <strain evidence="1 2">NPDC053791</strain>
    </source>
</reference>
<gene>
    <name evidence="1" type="ORF">AB0L03_10990</name>
</gene>
<comment type="caution">
    <text evidence="1">The sequence shown here is derived from an EMBL/GenBank/DDBJ whole genome shotgun (WGS) entry which is preliminary data.</text>
</comment>
<name>A0ABV3IS97_9ACTN</name>
<evidence type="ECO:0008006" key="3">
    <source>
        <dbReference type="Google" id="ProtNLM"/>
    </source>
</evidence>
<protein>
    <recommendedName>
        <fullName evidence="3">VOC family protein</fullName>
    </recommendedName>
</protein>
<sequence>MADTNAGSALSGKVLSHAIRAGDGGELAEFYAAALGAQVSEP</sequence>
<dbReference type="Proteomes" id="UP001552479">
    <property type="component" value="Unassembled WGS sequence"/>
</dbReference>
<proteinExistence type="predicted"/>
<accession>A0ABV3IS97</accession>
<organism evidence="1 2">
    <name type="scientific">Streptomyces roseoverticillatus</name>
    <dbReference type="NCBI Taxonomy" id="66429"/>
    <lineage>
        <taxon>Bacteria</taxon>
        <taxon>Bacillati</taxon>
        <taxon>Actinomycetota</taxon>
        <taxon>Actinomycetes</taxon>
        <taxon>Kitasatosporales</taxon>
        <taxon>Streptomycetaceae</taxon>
        <taxon>Streptomyces</taxon>
    </lineage>
</organism>
<keyword evidence="2" id="KW-1185">Reference proteome</keyword>
<dbReference type="EMBL" id="JBFASG010000008">
    <property type="protein sequence ID" value="MEV4923365.1"/>
    <property type="molecule type" value="Genomic_DNA"/>
</dbReference>